<organism evidence="2">
    <name type="scientific">viral metagenome</name>
    <dbReference type="NCBI Taxonomy" id="1070528"/>
    <lineage>
        <taxon>unclassified sequences</taxon>
        <taxon>metagenomes</taxon>
        <taxon>organismal metagenomes</taxon>
    </lineage>
</organism>
<accession>A0A6M3X5N5</accession>
<protein>
    <submittedName>
        <fullName evidence="2">Uncharacterized protein</fullName>
    </submittedName>
</protein>
<evidence type="ECO:0000313" key="2">
    <source>
        <dbReference type="EMBL" id="QJH93046.1"/>
    </source>
</evidence>
<keyword evidence="1" id="KW-1133">Transmembrane helix</keyword>
<name>A0A6M3X5N5_9ZZZZ</name>
<dbReference type="EMBL" id="MT143941">
    <property type="protein sequence ID" value="QJH93046.1"/>
    <property type="molecule type" value="Genomic_DNA"/>
</dbReference>
<keyword evidence="1" id="KW-0812">Transmembrane</keyword>
<keyword evidence="1" id="KW-0472">Membrane</keyword>
<dbReference type="AlphaFoldDB" id="A0A6M3X5N5"/>
<feature type="transmembrane region" description="Helical" evidence="1">
    <location>
        <begin position="7"/>
        <end position="31"/>
    </location>
</feature>
<proteinExistence type="predicted"/>
<sequence length="139" mass="15956">MDKEDIVGNLLAAIVLYPLVAVFAIVVSYLIGVHFPSISELSTNYVTVGLVVAIVVSVEYFSYWCIKGYQMERRHNKELERRRKEIRRNITKVSPTKKEGAVVKTSIPTHLVKKYDIYVGDELEWNDDGEYIKFKKVGD</sequence>
<feature type="transmembrane region" description="Helical" evidence="1">
    <location>
        <begin position="43"/>
        <end position="66"/>
    </location>
</feature>
<evidence type="ECO:0000256" key="1">
    <source>
        <dbReference type="SAM" id="Phobius"/>
    </source>
</evidence>
<gene>
    <name evidence="2" type="ORF">MM171B02540_0012</name>
</gene>
<reference evidence="2" key="1">
    <citation type="submission" date="2020-03" db="EMBL/GenBank/DDBJ databases">
        <title>The deep terrestrial virosphere.</title>
        <authorList>
            <person name="Holmfeldt K."/>
            <person name="Nilsson E."/>
            <person name="Simone D."/>
            <person name="Lopez-Fernandez M."/>
            <person name="Wu X."/>
            <person name="de Brujin I."/>
            <person name="Lundin D."/>
            <person name="Andersson A."/>
            <person name="Bertilsson S."/>
            <person name="Dopson M."/>
        </authorList>
    </citation>
    <scope>NUCLEOTIDE SEQUENCE</scope>
    <source>
        <strain evidence="2">MM171B02540</strain>
    </source>
</reference>